<feature type="transmembrane region" description="Helical" evidence="1">
    <location>
        <begin position="260"/>
        <end position="280"/>
    </location>
</feature>
<dbReference type="GO" id="GO:0043164">
    <property type="term" value="P:Gram-negative-bacterium-type cell wall biogenesis"/>
    <property type="evidence" value="ECO:0007669"/>
    <property type="project" value="TreeGrafter"/>
</dbReference>
<feature type="domain" description="DUF218" evidence="2">
    <location>
        <begin position="142"/>
        <end position="283"/>
    </location>
</feature>
<dbReference type="Gene3D" id="3.40.50.620">
    <property type="entry name" value="HUPs"/>
    <property type="match status" value="1"/>
</dbReference>
<dbReference type="Proteomes" id="UP000093267">
    <property type="component" value="Chromosome"/>
</dbReference>
<dbReference type="RefSeq" id="WP_054711112.1">
    <property type="nucleotide sequence ID" value="NZ_CP014912.1"/>
</dbReference>
<keyword evidence="1" id="KW-1133">Transmembrane helix</keyword>
<evidence type="ECO:0000313" key="3">
    <source>
        <dbReference type="EMBL" id="ANZ65814.1"/>
    </source>
</evidence>
<dbReference type="InterPro" id="IPR051599">
    <property type="entry name" value="Cell_Envelope_Assoc"/>
</dbReference>
<feature type="transmembrane region" description="Helical" evidence="1">
    <location>
        <begin position="47"/>
        <end position="66"/>
    </location>
</feature>
<feature type="transmembrane region" description="Helical" evidence="1">
    <location>
        <begin position="292"/>
        <end position="311"/>
    </location>
</feature>
<organism evidence="3 4">
    <name type="scientific">Secundilactobacillus paracollinoides</name>
    <dbReference type="NCBI Taxonomy" id="240427"/>
    <lineage>
        <taxon>Bacteria</taxon>
        <taxon>Bacillati</taxon>
        <taxon>Bacillota</taxon>
        <taxon>Bacilli</taxon>
        <taxon>Lactobacillales</taxon>
        <taxon>Lactobacillaceae</taxon>
        <taxon>Secundilactobacillus</taxon>
    </lineage>
</organism>
<keyword evidence="4" id="KW-1185">Reference proteome</keyword>
<evidence type="ECO:0000259" key="2">
    <source>
        <dbReference type="Pfam" id="PF02698"/>
    </source>
</evidence>
<dbReference type="InterPro" id="IPR003848">
    <property type="entry name" value="DUF218"/>
</dbReference>
<protein>
    <recommendedName>
        <fullName evidence="2">DUF218 domain-containing protein</fullName>
    </recommendedName>
</protein>
<dbReference type="CDD" id="cd06259">
    <property type="entry name" value="YdcF-like"/>
    <property type="match status" value="1"/>
</dbReference>
<feature type="transmembrane region" description="Helical" evidence="1">
    <location>
        <begin position="107"/>
        <end position="128"/>
    </location>
</feature>
<dbReference type="InterPro" id="IPR014729">
    <property type="entry name" value="Rossmann-like_a/b/a_fold"/>
</dbReference>
<keyword evidence="1" id="KW-0812">Transmembrane</keyword>
<dbReference type="PANTHER" id="PTHR30336">
    <property type="entry name" value="INNER MEMBRANE PROTEIN, PROBABLE PERMEASE"/>
    <property type="match status" value="1"/>
</dbReference>
<reference evidence="3 4" key="1">
    <citation type="submission" date="2016-03" db="EMBL/GenBank/DDBJ databases">
        <title>Pediococcus and Lactobacillus from brewery environment - whole genome sequencing and assembly.</title>
        <authorList>
            <person name="Behr J."/>
            <person name="Geissler A.J."/>
            <person name="Vogel R.F."/>
        </authorList>
    </citation>
    <scope>NUCLEOTIDE SEQUENCE [LARGE SCALE GENOMIC DNA]</scope>
    <source>
        <strain evidence="3 4">TMW 1.1995</strain>
    </source>
</reference>
<gene>
    <name evidence="3" type="ORF">AYR63_00790</name>
</gene>
<dbReference type="Pfam" id="PF02698">
    <property type="entry name" value="DUF218"/>
    <property type="match status" value="1"/>
</dbReference>
<dbReference type="OrthoDB" id="9782395at2"/>
<accession>A0A1B2IUS9</accession>
<keyword evidence="1" id="KW-0472">Membrane</keyword>
<dbReference type="PANTHER" id="PTHR30336:SF4">
    <property type="entry name" value="ENVELOPE BIOGENESIS FACTOR ELYC"/>
    <property type="match status" value="1"/>
</dbReference>
<feature type="transmembrane region" description="Helical" evidence="1">
    <location>
        <begin position="78"/>
        <end position="100"/>
    </location>
</feature>
<evidence type="ECO:0000256" key="1">
    <source>
        <dbReference type="SAM" id="Phobius"/>
    </source>
</evidence>
<dbReference type="AlphaFoldDB" id="A0A1B2IUS9"/>
<dbReference type="EMBL" id="CP014924">
    <property type="protein sequence ID" value="ANZ65814.1"/>
    <property type="molecule type" value="Genomic_DNA"/>
</dbReference>
<name>A0A1B2IUS9_9LACO</name>
<proteinExistence type="predicted"/>
<sequence>MIWVFLTLLLLSGGLTLFNPTQLIYWLADGTWMICCVIARIVPQKLAVYMAILALIASLTTVWQARALTHGPTYHKRFWLSLVILIGLINLLIVPSYMASRTLWGSILFWFGIVWLTFLLLMATYFSLTSYHLRHQATKSRLIIVLGAQVTVRGLSRTLKRRLDRVLAVYNTETVPPRIIVSGGQGIDEPQSEAHAMAAYLIQHGVLADHIQLEDHATSTQENFKFSRHLLPSTVPSRTAFATSNYHVTRSKLLAHNSGFKTIGVLAAPTSAISLFSATLRELVALTYYYRYYLAAIWGVAGALIALNLVYPISF</sequence>
<dbReference type="GO" id="GO:0000270">
    <property type="term" value="P:peptidoglycan metabolic process"/>
    <property type="evidence" value="ECO:0007669"/>
    <property type="project" value="TreeGrafter"/>
</dbReference>
<dbReference type="GO" id="GO:0005886">
    <property type="term" value="C:plasma membrane"/>
    <property type="evidence" value="ECO:0007669"/>
    <property type="project" value="TreeGrafter"/>
</dbReference>
<evidence type="ECO:0000313" key="4">
    <source>
        <dbReference type="Proteomes" id="UP000093267"/>
    </source>
</evidence>